<name>A0A8S2WZ11_9BILA</name>
<accession>A0A8S2WZ11</accession>
<evidence type="ECO:0000313" key="3">
    <source>
        <dbReference type="Proteomes" id="UP000682733"/>
    </source>
</evidence>
<proteinExistence type="predicted"/>
<feature type="non-terminal residue" evidence="2">
    <location>
        <position position="115"/>
    </location>
</feature>
<dbReference type="EMBL" id="CAJNOK010061026">
    <property type="protein sequence ID" value="CAF1637019.1"/>
    <property type="molecule type" value="Genomic_DNA"/>
</dbReference>
<evidence type="ECO:0000313" key="1">
    <source>
        <dbReference type="EMBL" id="CAF1637019.1"/>
    </source>
</evidence>
<sequence>MSELILLLHHTPILKTLIIRYLYNYDFSTLDDTNLIIKSLNIFLYYVPFNNIKFLLKHMRKLKNITIKGHFDDYNYRSSKQWQTILTSSLPLLKVLSVNIDFRGEHRYCYSNIKH</sequence>
<protein>
    <submittedName>
        <fullName evidence="2">Uncharacterized protein</fullName>
    </submittedName>
</protein>
<reference evidence="2" key="1">
    <citation type="submission" date="2021-02" db="EMBL/GenBank/DDBJ databases">
        <authorList>
            <person name="Nowell W R."/>
        </authorList>
    </citation>
    <scope>NUCLEOTIDE SEQUENCE</scope>
</reference>
<comment type="caution">
    <text evidence="2">The sequence shown here is derived from an EMBL/GenBank/DDBJ whole genome shotgun (WGS) entry which is preliminary data.</text>
</comment>
<dbReference type="Proteomes" id="UP000682733">
    <property type="component" value="Unassembled WGS sequence"/>
</dbReference>
<gene>
    <name evidence="1" type="ORF">OVA965_LOCUS44068</name>
    <name evidence="2" type="ORF">TMI583_LOCUS46636</name>
</gene>
<organism evidence="2 3">
    <name type="scientific">Didymodactylos carnosus</name>
    <dbReference type="NCBI Taxonomy" id="1234261"/>
    <lineage>
        <taxon>Eukaryota</taxon>
        <taxon>Metazoa</taxon>
        <taxon>Spiralia</taxon>
        <taxon>Gnathifera</taxon>
        <taxon>Rotifera</taxon>
        <taxon>Eurotatoria</taxon>
        <taxon>Bdelloidea</taxon>
        <taxon>Philodinida</taxon>
        <taxon>Philodinidae</taxon>
        <taxon>Didymodactylos</taxon>
    </lineage>
</organism>
<evidence type="ECO:0000313" key="2">
    <source>
        <dbReference type="EMBL" id="CAF4469709.1"/>
    </source>
</evidence>
<dbReference type="AlphaFoldDB" id="A0A8S2WZ11"/>
<dbReference type="Proteomes" id="UP000677228">
    <property type="component" value="Unassembled WGS sequence"/>
</dbReference>
<dbReference type="EMBL" id="CAJOBA010087454">
    <property type="protein sequence ID" value="CAF4469709.1"/>
    <property type="molecule type" value="Genomic_DNA"/>
</dbReference>